<dbReference type="EMBL" id="AP026867">
    <property type="protein sequence ID" value="BDS14820.1"/>
    <property type="molecule type" value="Genomic_DNA"/>
</dbReference>
<gene>
    <name evidence="2" type="ORF">AsAng_0056020</name>
</gene>
<dbReference type="InterPro" id="IPR037185">
    <property type="entry name" value="EmrE-like"/>
</dbReference>
<evidence type="ECO:0000313" key="2">
    <source>
        <dbReference type="EMBL" id="BDS14820.1"/>
    </source>
</evidence>
<feature type="transmembrane region" description="Helical" evidence="1">
    <location>
        <begin position="184"/>
        <end position="202"/>
    </location>
</feature>
<feature type="transmembrane region" description="Helical" evidence="1">
    <location>
        <begin position="240"/>
        <end position="259"/>
    </location>
</feature>
<dbReference type="KEGG" id="aup:AsAng_0056020"/>
<evidence type="ECO:0008006" key="4">
    <source>
        <dbReference type="Google" id="ProtNLM"/>
    </source>
</evidence>
<sequence>MLYLILAAFCSIMIVVIFKLFERYSINHYQAIVVNYLICVLTGCITLGEIPFEADMLYAPWLPIMGCLGLLFMGGFNIASRTVQHFGMAIASVAQRMSLGLSVTFAIWYYGESYTYYKIIGIIVALSAVVFINFPSKNKPGTEQVGTSKWLVLYPISIFFISAIIEILLQYLHAVHEMKPAIESIVLFASAALIGIIGLFVFRERLALKNAIAGTILGIPNYFSIYFMLRSLDVMDGSTVYSLCNITIVAGAALVGFLVFKERLSLLNMLGVGLAILAIVLITL</sequence>
<dbReference type="AlphaFoldDB" id="A0A915YKL9"/>
<dbReference type="Proteomes" id="UP001060919">
    <property type="component" value="Chromosome"/>
</dbReference>
<dbReference type="SUPFAM" id="SSF103481">
    <property type="entry name" value="Multidrug resistance efflux transporter EmrE"/>
    <property type="match status" value="2"/>
</dbReference>
<feature type="transmembrane region" description="Helical" evidence="1">
    <location>
        <begin position="211"/>
        <end position="228"/>
    </location>
</feature>
<dbReference type="RefSeq" id="WP_264790027.1">
    <property type="nucleotide sequence ID" value="NZ_AP026867.1"/>
</dbReference>
<feature type="transmembrane region" description="Helical" evidence="1">
    <location>
        <begin position="86"/>
        <end position="110"/>
    </location>
</feature>
<evidence type="ECO:0000256" key="1">
    <source>
        <dbReference type="SAM" id="Phobius"/>
    </source>
</evidence>
<protein>
    <recommendedName>
        <fullName evidence="4">EamA domain-containing protein</fullName>
    </recommendedName>
</protein>
<name>A0A915YKL9_9BACT</name>
<organism evidence="2 3">
    <name type="scientific">Aureispira anguillae</name>
    <dbReference type="NCBI Taxonomy" id="2864201"/>
    <lineage>
        <taxon>Bacteria</taxon>
        <taxon>Pseudomonadati</taxon>
        <taxon>Bacteroidota</taxon>
        <taxon>Saprospiria</taxon>
        <taxon>Saprospirales</taxon>
        <taxon>Saprospiraceae</taxon>
        <taxon>Aureispira</taxon>
    </lineage>
</organism>
<evidence type="ECO:0000313" key="3">
    <source>
        <dbReference type="Proteomes" id="UP001060919"/>
    </source>
</evidence>
<feature type="transmembrane region" description="Helical" evidence="1">
    <location>
        <begin position="33"/>
        <end position="52"/>
    </location>
</feature>
<feature type="transmembrane region" description="Helical" evidence="1">
    <location>
        <begin position="150"/>
        <end position="172"/>
    </location>
</feature>
<dbReference type="Gene3D" id="1.10.3730.20">
    <property type="match status" value="1"/>
</dbReference>
<accession>A0A915YKL9</accession>
<keyword evidence="1" id="KW-0812">Transmembrane</keyword>
<feature type="transmembrane region" description="Helical" evidence="1">
    <location>
        <begin position="6"/>
        <end position="21"/>
    </location>
</feature>
<proteinExistence type="predicted"/>
<feature type="transmembrane region" description="Helical" evidence="1">
    <location>
        <begin position="266"/>
        <end position="283"/>
    </location>
</feature>
<feature type="transmembrane region" description="Helical" evidence="1">
    <location>
        <begin position="58"/>
        <end position="79"/>
    </location>
</feature>
<keyword evidence="1" id="KW-0472">Membrane</keyword>
<feature type="transmembrane region" description="Helical" evidence="1">
    <location>
        <begin position="116"/>
        <end position="134"/>
    </location>
</feature>
<keyword evidence="1" id="KW-1133">Transmembrane helix</keyword>
<keyword evidence="3" id="KW-1185">Reference proteome</keyword>
<reference evidence="2" key="1">
    <citation type="submission" date="2022-09" db="EMBL/GenBank/DDBJ databases">
        <title>Aureispira anguillicida sp. nov., isolated from Leptocephalus of Japanese eel Anguilla japonica.</title>
        <authorList>
            <person name="Yuasa K."/>
            <person name="Mekata T."/>
            <person name="Ikunari K."/>
        </authorList>
    </citation>
    <scope>NUCLEOTIDE SEQUENCE</scope>
    <source>
        <strain evidence="2">EL160426</strain>
    </source>
</reference>